<sequence>MTQNARGKSWLALSPHPGLIMGPQISPAVRDLENIFGNRILFAPVELDKNDKPLGVDSSAQMIAVDIKSQFSPASPPKNIQLQKLATLYWTTATSRNLYANCADDIPKMFEAAGFVDVRSESQMQYTGKWSGENGVAMRSTVSSEASRRHWQSCRPAAMALFSQKRSMTRLRREWDEETFGLTQSDV</sequence>
<dbReference type="EMBL" id="JARJCW010000011">
    <property type="protein sequence ID" value="KAJ7219555.1"/>
    <property type="molecule type" value="Genomic_DNA"/>
</dbReference>
<dbReference type="Proteomes" id="UP001219525">
    <property type="component" value="Unassembled WGS sequence"/>
</dbReference>
<dbReference type="AlphaFoldDB" id="A0AAD6VTZ8"/>
<gene>
    <name evidence="1" type="ORF">GGX14DRAFT_592741</name>
</gene>
<comment type="caution">
    <text evidence="1">The sequence shown here is derived from an EMBL/GenBank/DDBJ whole genome shotgun (WGS) entry which is preliminary data.</text>
</comment>
<evidence type="ECO:0000313" key="2">
    <source>
        <dbReference type="Proteomes" id="UP001219525"/>
    </source>
</evidence>
<reference evidence="1" key="1">
    <citation type="submission" date="2023-03" db="EMBL/GenBank/DDBJ databases">
        <title>Massive genome expansion in bonnet fungi (Mycena s.s.) driven by repeated elements and novel gene families across ecological guilds.</title>
        <authorList>
            <consortium name="Lawrence Berkeley National Laboratory"/>
            <person name="Harder C.B."/>
            <person name="Miyauchi S."/>
            <person name="Viragh M."/>
            <person name="Kuo A."/>
            <person name="Thoen E."/>
            <person name="Andreopoulos B."/>
            <person name="Lu D."/>
            <person name="Skrede I."/>
            <person name="Drula E."/>
            <person name="Henrissat B."/>
            <person name="Morin E."/>
            <person name="Kohler A."/>
            <person name="Barry K."/>
            <person name="LaButti K."/>
            <person name="Morin E."/>
            <person name="Salamov A."/>
            <person name="Lipzen A."/>
            <person name="Mereny Z."/>
            <person name="Hegedus B."/>
            <person name="Baldrian P."/>
            <person name="Stursova M."/>
            <person name="Weitz H."/>
            <person name="Taylor A."/>
            <person name="Grigoriev I.V."/>
            <person name="Nagy L.G."/>
            <person name="Martin F."/>
            <person name="Kauserud H."/>
        </authorList>
    </citation>
    <scope>NUCLEOTIDE SEQUENCE</scope>
    <source>
        <strain evidence="1">9144</strain>
    </source>
</reference>
<accession>A0AAD6VTZ8</accession>
<name>A0AAD6VTZ8_9AGAR</name>
<organism evidence="1 2">
    <name type="scientific">Mycena pura</name>
    <dbReference type="NCBI Taxonomy" id="153505"/>
    <lineage>
        <taxon>Eukaryota</taxon>
        <taxon>Fungi</taxon>
        <taxon>Dikarya</taxon>
        <taxon>Basidiomycota</taxon>
        <taxon>Agaricomycotina</taxon>
        <taxon>Agaricomycetes</taxon>
        <taxon>Agaricomycetidae</taxon>
        <taxon>Agaricales</taxon>
        <taxon>Marasmiineae</taxon>
        <taxon>Mycenaceae</taxon>
        <taxon>Mycena</taxon>
    </lineage>
</organism>
<protein>
    <submittedName>
        <fullName evidence="1">Uncharacterized protein</fullName>
    </submittedName>
</protein>
<evidence type="ECO:0000313" key="1">
    <source>
        <dbReference type="EMBL" id="KAJ7219555.1"/>
    </source>
</evidence>
<keyword evidence="2" id="KW-1185">Reference proteome</keyword>
<proteinExistence type="predicted"/>